<comment type="catalytic activity">
    <reaction evidence="8">
        <text>(7R,8S)-8-amino-7-(carboxyamino)nonanoate + ATP = (4R,5S)-dethiobiotin + ADP + phosphate + H(+)</text>
        <dbReference type="Rhea" id="RHEA:63684"/>
        <dbReference type="ChEBI" id="CHEBI:15378"/>
        <dbReference type="ChEBI" id="CHEBI:30616"/>
        <dbReference type="ChEBI" id="CHEBI:43474"/>
        <dbReference type="ChEBI" id="CHEBI:149470"/>
        <dbReference type="ChEBI" id="CHEBI:149473"/>
        <dbReference type="ChEBI" id="CHEBI:456216"/>
    </reaction>
</comment>
<comment type="subcellular location">
    <subcellularLocation>
        <location evidence="9">Cytoplasm</location>
    </subcellularLocation>
</comment>
<dbReference type="CDD" id="cd03109">
    <property type="entry name" value="DTBS"/>
    <property type="match status" value="1"/>
</dbReference>
<evidence type="ECO:0000256" key="1">
    <source>
        <dbReference type="ARBA" id="ARBA00022490"/>
    </source>
</evidence>
<evidence type="ECO:0000313" key="11">
    <source>
        <dbReference type="EMBL" id="SLN60660.1"/>
    </source>
</evidence>
<evidence type="ECO:0000256" key="9">
    <source>
        <dbReference type="HAMAP-Rule" id="MF_00336"/>
    </source>
</evidence>
<comment type="similarity">
    <text evidence="9">Belongs to the dethiobiotin synthetase family.</text>
</comment>
<dbReference type="Gene3D" id="3.40.50.300">
    <property type="entry name" value="P-loop containing nucleotide triphosphate hydrolases"/>
    <property type="match status" value="1"/>
</dbReference>
<dbReference type="RefSeq" id="WP_085897221.1">
    <property type="nucleotide sequence ID" value="NZ_FWFY01000010.1"/>
</dbReference>
<dbReference type="HAMAP" id="MF_00336">
    <property type="entry name" value="BioD"/>
    <property type="match status" value="1"/>
</dbReference>
<evidence type="ECO:0000256" key="8">
    <source>
        <dbReference type="ARBA" id="ARBA00047386"/>
    </source>
</evidence>
<comment type="catalytic activity">
    <reaction evidence="9">
        <text>(7R,8S)-7,8-diammoniononanoate + CO2 + ATP = (4R,5S)-dethiobiotin + ADP + phosphate + 3 H(+)</text>
        <dbReference type="Rhea" id="RHEA:15805"/>
        <dbReference type="ChEBI" id="CHEBI:15378"/>
        <dbReference type="ChEBI" id="CHEBI:16526"/>
        <dbReference type="ChEBI" id="CHEBI:30616"/>
        <dbReference type="ChEBI" id="CHEBI:43474"/>
        <dbReference type="ChEBI" id="CHEBI:149469"/>
        <dbReference type="ChEBI" id="CHEBI:149473"/>
        <dbReference type="ChEBI" id="CHEBI:456216"/>
        <dbReference type="EC" id="6.3.3.3"/>
    </reaction>
</comment>
<dbReference type="PANTHER" id="PTHR43210:SF2">
    <property type="entry name" value="ATP-DEPENDENT DETHIOBIOTIN SYNTHETASE BIOD 2"/>
    <property type="match status" value="1"/>
</dbReference>
<feature type="binding site" evidence="9">
    <location>
        <position position="43"/>
    </location>
    <ligand>
        <name>ATP</name>
        <dbReference type="ChEBI" id="CHEBI:30616"/>
    </ligand>
</feature>
<evidence type="ECO:0000256" key="5">
    <source>
        <dbReference type="ARBA" id="ARBA00022756"/>
    </source>
</evidence>
<evidence type="ECO:0000256" key="4">
    <source>
        <dbReference type="ARBA" id="ARBA00022741"/>
    </source>
</evidence>
<dbReference type="PIRSF" id="PIRSF006755">
    <property type="entry name" value="DTB_synth"/>
    <property type="match status" value="1"/>
</dbReference>
<evidence type="ECO:0000313" key="13">
    <source>
        <dbReference type="Proteomes" id="UP000240624"/>
    </source>
</evidence>
<dbReference type="GO" id="GO:0005524">
    <property type="term" value="F:ATP binding"/>
    <property type="evidence" value="ECO:0007669"/>
    <property type="project" value="UniProtKB-UniRule"/>
</dbReference>
<feature type="binding site" evidence="9">
    <location>
        <begin position="96"/>
        <end position="99"/>
    </location>
    <ligand>
        <name>ATP</name>
        <dbReference type="ChEBI" id="CHEBI:30616"/>
    </ligand>
</feature>
<comment type="subunit">
    <text evidence="9">Homodimer.</text>
</comment>
<feature type="binding site" evidence="9">
    <location>
        <begin position="12"/>
        <end position="17"/>
    </location>
    <ligand>
        <name>ATP</name>
        <dbReference type="ChEBI" id="CHEBI:30616"/>
    </ligand>
</feature>
<dbReference type="SUPFAM" id="SSF52540">
    <property type="entry name" value="P-loop containing nucleoside triphosphate hydrolases"/>
    <property type="match status" value="1"/>
</dbReference>
<evidence type="ECO:0000256" key="2">
    <source>
        <dbReference type="ARBA" id="ARBA00022598"/>
    </source>
</evidence>
<keyword evidence="4 9" id="KW-0547">Nucleotide-binding</keyword>
<dbReference type="Proteomes" id="UP000240624">
    <property type="component" value="Unassembled WGS sequence"/>
</dbReference>
<reference evidence="11 12" key="1">
    <citation type="submission" date="2017-03" db="EMBL/GenBank/DDBJ databases">
        <authorList>
            <person name="Afonso C.L."/>
            <person name="Miller P.J."/>
            <person name="Scott M.A."/>
            <person name="Spackman E."/>
            <person name="Goraichik I."/>
            <person name="Dimitrov K.M."/>
            <person name="Suarez D.L."/>
            <person name="Swayne D.E."/>
        </authorList>
    </citation>
    <scope>NUCLEOTIDE SEQUENCE [LARGE SCALE GENOMIC DNA]</scope>
    <source>
        <strain evidence="11 12">CECT 8367</strain>
    </source>
</reference>
<feature type="active site" evidence="9">
    <location>
        <position position="32"/>
    </location>
</feature>
<feature type="binding site" evidence="9">
    <location>
        <position position="43"/>
    </location>
    <ligand>
        <name>Mg(2+)</name>
        <dbReference type="ChEBI" id="CHEBI:18420"/>
    </ligand>
</feature>
<dbReference type="AlphaFoldDB" id="A0A1X6ZTD1"/>
<feature type="binding site" evidence="9">
    <location>
        <position position="96"/>
    </location>
    <ligand>
        <name>Mg(2+)</name>
        <dbReference type="ChEBI" id="CHEBI:18420"/>
    </ligand>
</feature>
<dbReference type="UniPathway" id="UPA00078">
    <property type="reaction ID" value="UER00161"/>
</dbReference>
<dbReference type="PANTHER" id="PTHR43210">
    <property type="entry name" value="DETHIOBIOTIN SYNTHETASE"/>
    <property type="match status" value="1"/>
</dbReference>
<dbReference type="GO" id="GO:0004141">
    <property type="term" value="F:dethiobiotin synthase activity"/>
    <property type="evidence" value="ECO:0007669"/>
    <property type="project" value="UniProtKB-UniRule"/>
</dbReference>
<gene>
    <name evidence="9 11" type="primary">bioD</name>
    <name evidence="10" type="ORF">CLV79_1118</name>
    <name evidence="11" type="ORF">LOS8367_02905</name>
</gene>
<evidence type="ECO:0000256" key="7">
    <source>
        <dbReference type="ARBA" id="ARBA00022842"/>
    </source>
</evidence>
<keyword evidence="1 9" id="KW-0963">Cytoplasm</keyword>
<dbReference type="Proteomes" id="UP000193495">
    <property type="component" value="Unassembled WGS sequence"/>
</dbReference>
<comment type="pathway">
    <text evidence="9">Cofactor biosynthesis; biotin biosynthesis; biotin from 7,8-diaminononanoate: step 1/2.</text>
</comment>
<evidence type="ECO:0000256" key="3">
    <source>
        <dbReference type="ARBA" id="ARBA00022723"/>
    </source>
</evidence>
<dbReference type="OrthoDB" id="9802097at2"/>
<dbReference type="EC" id="6.3.3.3" evidence="9"/>
<proteinExistence type="inferred from homology"/>
<dbReference type="EMBL" id="PYGB01000011">
    <property type="protein sequence ID" value="PSK82892.1"/>
    <property type="molecule type" value="Genomic_DNA"/>
</dbReference>
<dbReference type="GO" id="GO:0005829">
    <property type="term" value="C:cytosol"/>
    <property type="evidence" value="ECO:0007669"/>
    <property type="project" value="TreeGrafter"/>
</dbReference>
<feature type="binding site" evidence="9">
    <location>
        <position position="16"/>
    </location>
    <ligand>
        <name>Mg(2+)</name>
        <dbReference type="ChEBI" id="CHEBI:18420"/>
    </ligand>
</feature>
<dbReference type="InterPro" id="IPR027417">
    <property type="entry name" value="P-loop_NTPase"/>
</dbReference>
<name>A0A1X6ZTD1_9RHOB</name>
<keyword evidence="5 9" id="KW-0093">Biotin biosynthesis</keyword>
<evidence type="ECO:0000256" key="6">
    <source>
        <dbReference type="ARBA" id="ARBA00022840"/>
    </source>
</evidence>
<dbReference type="GO" id="GO:0000287">
    <property type="term" value="F:magnesium ion binding"/>
    <property type="evidence" value="ECO:0007669"/>
    <property type="project" value="UniProtKB-UniRule"/>
</dbReference>
<dbReference type="NCBIfam" id="TIGR00347">
    <property type="entry name" value="bioD"/>
    <property type="match status" value="1"/>
</dbReference>
<protein>
    <recommendedName>
        <fullName evidence="9">ATP-dependent dethiobiotin synthetase BioD</fullName>
        <ecNumber evidence="9">6.3.3.3</ecNumber>
    </recommendedName>
    <alternativeName>
        <fullName evidence="9">DTB synthetase</fullName>
        <shortName evidence="9">DTBS</shortName>
    </alternativeName>
    <alternativeName>
        <fullName evidence="9">Dethiobiotin synthase</fullName>
    </alternativeName>
</protein>
<evidence type="ECO:0000313" key="12">
    <source>
        <dbReference type="Proteomes" id="UP000193495"/>
    </source>
</evidence>
<dbReference type="InterPro" id="IPR004472">
    <property type="entry name" value="DTB_synth_BioD"/>
</dbReference>
<keyword evidence="3 9" id="KW-0479">Metal-binding</keyword>
<keyword evidence="7 9" id="KW-0460">Magnesium</keyword>
<feature type="binding site" evidence="9">
    <location>
        <position position="36"/>
    </location>
    <ligand>
        <name>substrate</name>
    </ligand>
</feature>
<sequence>MKPIVVTGTDTGIGKTVVSAGLVQTLGAHYWKPVQSGLEEETDSEIVARLAGAPVLSEAVRLELPASPHISAEAEGVRIDVEALRLPDSPRPLVVEGAGGLMVPLDDQTTFLDLFARWGAPVVLVARTALGTINHSLLSLAALRGAGVPVAGLIFSGEAAPRVERTIAEMGEVAHLGRVGPLDPLDGDSLRDAFAAIDIAAIRRAMGAA</sequence>
<comment type="caution">
    <text evidence="9">Lacks conserved residue(s) required for the propagation of feature annotation.</text>
</comment>
<keyword evidence="6 9" id="KW-0067">ATP-binding</keyword>
<keyword evidence="13" id="KW-1185">Reference proteome</keyword>
<keyword evidence="2 9" id="KW-0436">Ligase</keyword>
<evidence type="ECO:0000313" key="10">
    <source>
        <dbReference type="EMBL" id="PSK82892.1"/>
    </source>
</evidence>
<dbReference type="EMBL" id="FWFY01000010">
    <property type="protein sequence ID" value="SLN60660.1"/>
    <property type="molecule type" value="Genomic_DNA"/>
</dbReference>
<comment type="function">
    <text evidence="9">Catalyzes a mechanistically unusual reaction, the ATP-dependent insertion of CO2 between the N7 and N8 nitrogen atoms of 7,8-diaminopelargonic acid (DAPA, also called 7,8-diammoniononanoate) to form a ureido ring.</text>
</comment>
<comment type="cofactor">
    <cofactor evidence="9">
        <name>Mg(2+)</name>
        <dbReference type="ChEBI" id="CHEBI:18420"/>
    </cofactor>
</comment>
<reference evidence="10 13" key="2">
    <citation type="submission" date="2018-03" db="EMBL/GenBank/DDBJ databases">
        <title>Genomic Encyclopedia of Archaeal and Bacterial Type Strains, Phase II (KMG-II): from individual species to whole genera.</title>
        <authorList>
            <person name="Goeker M."/>
        </authorList>
    </citation>
    <scope>NUCLEOTIDE SEQUENCE [LARGE SCALE GENOMIC DNA]</scope>
    <source>
        <strain evidence="10 13">DSM 29956</strain>
    </source>
</reference>
<organism evidence="11 12">
    <name type="scientific">Limimaricola soesokkakensis</name>
    <dbReference type="NCBI Taxonomy" id="1343159"/>
    <lineage>
        <taxon>Bacteria</taxon>
        <taxon>Pseudomonadati</taxon>
        <taxon>Pseudomonadota</taxon>
        <taxon>Alphaproteobacteria</taxon>
        <taxon>Rhodobacterales</taxon>
        <taxon>Paracoccaceae</taxon>
        <taxon>Limimaricola</taxon>
    </lineage>
</organism>
<dbReference type="Pfam" id="PF13500">
    <property type="entry name" value="AAA_26"/>
    <property type="match status" value="1"/>
</dbReference>
<dbReference type="GO" id="GO:0009102">
    <property type="term" value="P:biotin biosynthetic process"/>
    <property type="evidence" value="ECO:0007669"/>
    <property type="project" value="UniProtKB-UniRule"/>
</dbReference>
<accession>A0A1X6ZTD1</accession>